<keyword evidence="1" id="KW-0812">Transmembrane</keyword>
<evidence type="ECO:0000256" key="1">
    <source>
        <dbReference type="SAM" id="Phobius"/>
    </source>
</evidence>
<organism evidence="2 3">
    <name type="scientific">Paenibacillus herberti</name>
    <dbReference type="NCBI Taxonomy" id="1619309"/>
    <lineage>
        <taxon>Bacteria</taxon>
        <taxon>Bacillati</taxon>
        <taxon>Bacillota</taxon>
        <taxon>Bacilli</taxon>
        <taxon>Bacillales</taxon>
        <taxon>Paenibacillaceae</taxon>
        <taxon>Paenibacillus</taxon>
    </lineage>
</organism>
<evidence type="ECO:0000313" key="2">
    <source>
        <dbReference type="EMBL" id="OXM15725.1"/>
    </source>
</evidence>
<dbReference type="OrthoDB" id="2596219at2"/>
<name>A0A229P1B1_9BACL</name>
<feature type="transmembrane region" description="Helical" evidence="1">
    <location>
        <begin position="12"/>
        <end position="28"/>
    </location>
</feature>
<dbReference type="Proteomes" id="UP000215145">
    <property type="component" value="Unassembled WGS sequence"/>
</dbReference>
<feature type="transmembrane region" description="Helical" evidence="1">
    <location>
        <begin position="87"/>
        <end position="111"/>
    </location>
</feature>
<feature type="transmembrane region" description="Helical" evidence="1">
    <location>
        <begin position="132"/>
        <end position="151"/>
    </location>
</feature>
<dbReference type="EMBL" id="NMUQ01000001">
    <property type="protein sequence ID" value="OXM15725.1"/>
    <property type="molecule type" value="Genomic_DNA"/>
</dbReference>
<gene>
    <name evidence="2" type="ORF">CGZ75_03080</name>
</gene>
<keyword evidence="1" id="KW-0472">Membrane</keyword>
<reference evidence="2 3" key="1">
    <citation type="submission" date="2017-07" db="EMBL/GenBank/DDBJ databases">
        <title>Paenibacillus herberti R33 genome sequencing and assembly.</title>
        <authorList>
            <person name="Su W."/>
        </authorList>
    </citation>
    <scope>NUCLEOTIDE SEQUENCE [LARGE SCALE GENOMIC DNA]</scope>
    <source>
        <strain evidence="2 3">R33</strain>
    </source>
</reference>
<evidence type="ECO:0000313" key="3">
    <source>
        <dbReference type="Proteomes" id="UP000215145"/>
    </source>
</evidence>
<dbReference type="AlphaFoldDB" id="A0A229P1B1"/>
<keyword evidence="1" id="KW-1133">Transmembrane helix</keyword>
<sequence length="197" mass="22348">MNLSLVKALRRIGWGLVFVLFDLRLGIVDVLPDAIGYLMVAASLSGRSALHPAFVWASRLGWIMVLLSLGEPFLTIPLTSLEETHPLYIHALGQVFFVCNIIFTMLLCYGFEQLAKQWRSLDILQSIRSRRSLYAFFGVALLIFYPFQFNMGMSEWFFAYMAGATLMALLGFLIMRVPFRLSRVKMSKKGGEIDVYG</sequence>
<keyword evidence="3" id="KW-1185">Reference proteome</keyword>
<comment type="caution">
    <text evidence="2">The sequence shown here is derived from an EMBL/GenBank/DDBJ whole genome shotgun (WGS) entry which is preliminary data.</text>
</comment>
<proteinExistence type="predicted"/>
<protein>
    <submittedName>
        <fullName evidence="2">Uncharacterized protein</fullName>
    </submittedName>
</protein>
<feature type="transmembrane region" description="Helical" evidence="1">
    <location>
        <begin position="157"/>
        <end position="179"/>
    </location>
</feature>
<dbReference type="RefSeq" id="WP_089522818.1">
    <property type="nucleotide sequence ID" value="NZ_NMUQ01000001.1"/>
</dbReference>
<accession>A0A229P1B1</accession>